<keyword evidence="6" id="KW-0441">Lipid A biosynthesis</keyword>
<evidence type="ECO:0000256" key="8">
    <source>
        <dbReference type="ARBA" id="ARBA00022985"/>
    </source>
</evidence>
<keyword evidence="3" id="KW-1003">Cell membrane</keyword>
<sequence length="286" mass="29024">MSAGVLGLVLLAAVFHAAWNIAAKRADGYGRVFVWAYGLAGALLLTAPAGWIIATTPGALSWPVVAAGIVTGALHVGYGLCLQTGYAKADLSIVYPVARGAGPVLTMAVAIAVLGERPGWLAVAGAAAIVGGIALLIARRPAGGARVGPGLVWGLATGAFIAAYTLFDGHAVNAWAPHPVVYLWLSGVVQALLLTPSALRRRELVAALVRLRGATVVLVGLLSSTAYLLVLVAMQRAPISLVAPLRETSVVIGLVLARLLFREQSLGARMAGGAVVVAGTALIALG</sequence>
<keyword evidence="7 12" id="KW-0812">Transmembrane</keyword>
<dbReference type="EMBL" id="WWEQ01000005">
    <property type="protein sequence ID" value="MYM18830.1"/>
    <property type="molecule type" value="Genomic_DNA"/>
</dbReference>
<evidence type="ECO:0000256" key="10">
    <source>
        <dbReference type="ARBA" id="ARBA00023098"/>
    </source>
</evidence>
<protein>
    <submittedName>
        <fullName evidence="14">EamA family transporter</fullName>
    </submittedName>
</protein>
<evidence type="ECO:0000256" key="6">
    <source>
        <dbReference type="ARBA" id="ARBA00022556"/>
    </source>
</evidence>
<dbReference type="Pfam" id="PF00892">
    <property type="entry name" value="EamA"/>
    <property type="match status" value="2"/>
</dbReference>
<dbReference type="InterPro" id="IPR000390">
    <property type="entry name" value="Small_drug/metabolite_transptr"/>
</dbReference>
<dbReference type="InterPro" id="IPR037185">
    <property type="entry name" value="EmrE-like"/>
</dbReference>
<evidence type="ECO:0000256" key="11">
    <source>
        <dbReference type="ARBA" id="ARBA00023136"/>
    </source>
</evidence>
<feature type="transmembrane region" description="Helical" evidence="12">
    <location>
        <begin position="179"/>
        <end position="199"/>
    </location>
</feature>
<feature type="transmembrane region" description="Helical" evidence="12">
    <location>
        <begin position="6"/>
        <end position="22"/>
    </location>
</feature>
<organism evidence="14 15">
    <name type="scientific">Brevibacterium rongguiense</name>
    <dbReference type="NCBI Taxonomy" id="2695267"/>
    <lineage>
        <taxon>Bacteria</taxon>
        <taxon>Bacillati</taxon>
        <taxon>Actinomycetota</taxon>
        <taxon>Actinomycetes</taxon>
        <taxon>Micrococcales</taxon>
        <taxon>Brevibacteriaceae</taxon>
        <taxon>Brevibacterium</taxon>
    </lineage>
</organism>
<evidence type="ECO:0000313" key="14">
    <source>
        <dbReference type="EMBL" id="MYM18830.1"/>
    </source>
</evidence>
<dbReference type="PANTHER" id="PTHR30561">
    <property type="entry name" value="SMR FAMILY PROTON-DEPENDENT DRUG EFFLUX TRANSPORTER SUGE"/>
    <property type="match status" value="1"/>
</dbReference>
<evidence type="ECO:0000256" key="3">
    <source>
        <dbReference type="ARBA" id="ARBA00022475"/>
    </source>
</evidence>
<keyword evidence="4" id="KW-0444">Lipid biosynthesis</keyword>
<feature type="transmembrane region" description="Helical" evidence="12">
    <location>
        <begin position="211"/>
        <end position="233"/>
    </location>
</feature>
<feature type="transmembrane region" description="Helical" evidence="12">
    <location>
        <begin position="60"/>
        <end position="81"/>
    </location>
</feature>
<keyword evidence="15" id="KW-1185">Reference proteome</keyword>
<feature type="domain" description="EamA" evidence="13">
    <location>
        <begin position="149"/>
        <end position="284"/>
    </location>
</feature>
<dbReference type="GO" id="GO:0009103">
    <property type="term" value="P:lipopolysaccharide biosynthetic process"/>
    <property type="evidence" value="ECO:0007669"/>
    <property type="project" value="UniProtKB-KW"/>
</dbReference>
<evidence type="ECO:0000313" key="15">
    <source>
        <dbReference type="Proteomes" id="UP000469215"/>
    </source>
</evidence>
<keyword evidence="8" id="KW-0448">Lipopolysaccharide biosynthesis</keyword>
<feature type="transmembrane region" description="Helical" evidence="12">
    <location>
        <begin position="239"/>
        <end position="261"/>
    </location>
</feature>
<dbReference type="GO" id="GO:0022857">
    <property type="term" value="F:transmembrane transporter activity"/>
    <property type="evidence" value="ECO:0007669"/>
    <property type="project" value="InterPro"/>
</dbReference>
<reference evidence="14 15" key="1">
    <citation type="submission" date="2020-01" db="EMBL/GenBank/DDBJ databases">
        <authorList>
            <person name="Deng T."/>
        </authorList>
    </citation>
    <scope>NUCLEOTIDE SEQUENCE [LARGE SCALE GENOMIC DNA]</scope>
    <source>
        <strain evidence="14 15">5221</strain>
    </source>
</reference>
<proteinExistence type="inferred from homology"/>
<comment type="similarity">
    <text evidence="2">Belongs to the EamA transporter family.</text>
</comment>
<evidence type="ECO:0000256" key="9">
    <source>
        <dbReference type="ARBA" id="ARBA00022989"/>
    </source>
</evidence>
<feature type="transmembrane region" description="Helical" evidence="12">
    <location>
        <begin position="150"/>
        <end position="167"/>
    </location>
</feature>
<keyword evidence="11 12" id="KW-0472">Membrane</keyword>
<dbReference type="Gene3D" id="1.10.3730.20">
    <property type="match status" value="2"/>
</dbReference>
<dbReference type="AlphaFoldDB" id="A0A6N9H488"/>
<comment type="caution">
    <text evidence="14">The sequence shown here is derived from an EMBL/GenBank/DDBJ whole genome shotgun (WGS) entry which is preliminary data.</text>
</comment>
<dbReference type="InterPro" id="IPR000620">
    <property type="entry name" value="EamA_dom"/>
</dbReference>
<name>A0A6N9H488_9MICO</name>
<dbReference type="SUPFAM" id="SSF103481">
    <property type="entry name" value="Multidrug resistance efflux transporter EmrE"/>
    <property type="match status" value="2"/>
</dbReference>
<dbReference type="RefSeq" id="WP_160952267.1">
    <property type="nucleotide sequence ID" value="NZ_WWEQ01000005.1"/>
</dbReference>
<feature type="domain" description="EamA" evidence="13">
    <location>
        <begin position="8"/>
        <end position="137"/>
    </location>
</feature>
<accession>A0A6N9H488</accession>
<evidence type="ECO:0000259" key="13">
    <source>
        <dbReference type="Pfam" id="PF00892"/>
    </source>
</evidence>
<dbReference type="PANTHER" id="PTHR30561:SF9">
    <property type="entry name" value="4-AMINO-4-DEOXY-L-ARABINOSE-PHOSPHOUNDECAPRENOL FLIPPASE SUBUNIT ARNF-RELATED"/>
    <property type="match status" value="1"/>
</dbReference>
<evidence type="ECO:0000256" key="5">
    <source>
        <dbReference type="ARBA" id="ARBA00022519"/>
    </source>
</evidence>
<dbReference type="GO" id="GO:0005886">
    <property type="term" value="C:plasma membrane"/>
    <property type="evidence" value="ECO:0007669"/>
    <property type="project" value="UniProtKB-SubCell"/>
</dbReference>
<feature type="transmembrane region" description="Helical" evidence="12">
    <location>
        <begin position="93"/>
        <end position="114"/>
    </location>
</feature>
<keyword evidence="10" id="KW-0443">Lipid metabolism</keyword>
<comment type="subcellular location">
    <subcellularLocation>
        <location evidence="1">Cell membrane</location>
        <topology evidence="1">Multi-pass membrane protein</topology>
    </subcellularLocation>
</comment>
<feature type="transmembrane region" description="Helical" evidence="12">
    <location>
        <begin position="268"/>
        <end position="285"/>
    </location>
</feature>
<gene>
    <name evidence="14" type="ORF">GSY69_02245</name>
</gene>
<evidence type="ECO:0000256" key="1">
    <source>
        <dbReference type="ARBA" id="ARBA00004651"/>
    </source>
</evidence>
<keyword evidence="5" id="KW-0997">Cell inner membrane</keyword>
<evidence type="ECO:0000256" key="12">
    <source>
        <dbReference type="SAM" id="Phobius"/>
    </source>
</evidence>
<dbReference type="Proteomes" id="UP000469215">
    <property type="component" value="Unassembled WGS sequence"/>
</dbReference>
<feature type="transmembrane region" description="Helical" evidence="12">
    <location>
        <begin position="120"/>
        <end position="138"/>
    </location>
</feature>
<keyword evidence="9 12" id="KW-1133">Transmembrane helix</keyword>
<evidence type="ECO:0000256" key="2">
    <source>
        <dbReference type="ARBA" id="ARBA00007362"/>
    </source>
</evidence>
<evidence type="ECO:0000256" key="7">
    <source>
        <dbReference type="ARBA" id="ARBA00022692"/>
    </source>
</evidence>
<evidence type="ECO:0000256" key="4">
    <source>
        <dbReference type="ARBA" id="ARBA00022516"/>
    </source>
</evidence>
<feature type="transmembrane region" description="Helical" evidence="12">
    <location>
        <begin position="34"/>
        <end position="54"/>
    </location>
</feature>